<dbReference type="RefSeq" id="WP_008007070.1">
    <property type="nucleotide sequence ID" value="NZ_AOJG01000034.1"/>
</dbReference>
<evidence type="ECO:0000256" key="1">
    <source>
        <dbReference type="SAM" id="Phobius"/>
    </source>
</evidence>
<keyword evidence="1" id="KW-0472">Membrane</keyword>
<dbReference type="AlphaFoldDB" id="M0NL29"/>
<organism evidence="2 3">
    <name type="scientific">Halorubrum lipolyticum DSM 21995</name>
    <dbReference type="NCBI Taxonomy" id="1227482"/>
    <lineage>
        <taxon>Archaea</taxon>
        <taxon>Methanobacteriati</taxon>
        <taxon>Methanobacteriota</taxon>
        <taxon>Stenosarchaea group</taxon>
        <taxon>Halobacteria</taxon>
        <taxon>Halobacteriales</taxon>
        <taxon>Haloferacaceae</taxon>
        <taxon>Halorubrum</taxon>
    </lineage>
</organism>
<comment type="caution">
    <text evidence="2">The sequence shown here is derived from an EMBL/GenBank/DDBJ whole genome shotgun (WGS) entry which is preliminary data.</text>
</comment>
<reference evidence="2 3" key="1">
    <citation type="journal article" date="2014" name="PLoS Genet.">
        <title>Phylogenetically driven sequencing of extremely halophilic archaea reveals strategies for static and dynamic osmo-response.</title>
        <authorList>
            <person name="Becker E.A."/>
            <person name="Seitzer P.M."/>
            <person name="Tritt A."/>
            <person name="Larsen D."/>
            <person name="Krusor M."/>
            <person name="Yao A.I."/>
            <person name="Wu D."/>
            <person name="Madern D."/>
            <person name="Eisen J.A."/>
            <person name="Darling A.E."/>
            <person name="Facciotti M.T."/>
        </authorList>
    </citation>
    <scope>NUCLEOTIDE SEQUENCE [LARGE SCALE GENOMIC DNA]</scope>
    <source>
        <strain evidence="2 3">DSM 21995</strain>
    </source>
</reference>
<dbReference type="Proteomes" id="UP000011650">
    <property type="component" value="Unassembled WGS sequence"/>
</dbReference>
<gene>
    <name evidence="2" type="ORF">C469_12600</name>
</gene>
<evidence type="ECO:0000313" key="2">
    <source>
        <dbReference type="EMBL" id="EMA58662.1"/>
    </source>
</evidence>
<name>M0NL29_9EURY</name>
<sequence>MSDSDEPAVSLASSIGALVVTFLVVTPVSGTLLGFNWTQAVLIGGFAGSVAVASAWLTARRAGGSD</sequence>
<keyword evidence="3" id="KW-1185">Reference proteome</keyword>
<dbReference type="STRING" id="1227482.C469_12600"/>
<keyword evidence="1" id="KW-1133">Transmembrane helix</keyword>
<dbReference type="OrthoDB" id="324815at2157"/>
<proteinExistence type="predicted"/>
<accession>M0NL29</accession>
<dbReference type="PATRIC" id="fig|1227482.3.peg.2547"/>
<evidence type="ECO:0000313" key="3">
    <source>
        <dbReference type="Proteomes" id="UP000011650"/>
    </source>
</evidence>
<protein>
    <submittedName>
        <fullName evidence="2">Uncharacterized protein</fullName>
    </submittedName>
</protein>
<keyword evidence="1" id="KW-0812">Transmembrane</keyword>
<dbReference type="EMBL" id="AOJG01000034">
    <property type="protein sequence ID" value="EMA58662.1"/>
    <property type="molecule type" value="Genomic_DNA"/>
</dbReference>
<feature type="transmembrane region" description="Helical" evidence="1">
    <location>
        <begin position="37"/>
        <end position="59"/>
    </location>
</feature>